<name>A0A9Q0FEP3_9ROSI</name>
<accession>A0A9Q0FEP3</accession>
<organism evidence="1 2">
    <name type="scientific">Turnera subulata</name>
    <dbReference type="NCBI Taxonomy" id="218843"/>
    <lineage>
        <taxon>Eukaryota</taxon>
        <taxon>Viridiplantae</taxon>
        <taxon>Streptophyta</taxon>
        <taxon>Embryophyta</taxon>
        <taxon>Tracheophyta</taxon>
        <taxon>Spermatophyta</taxon>
        <taxon>Magnoliopsida</taxon>
        <taxon>eudicotyledons</taxon>
        <taxon>Gunneridae</taxon>
        <taxon>Pentapetalae</taxon>
        <taxon>rosids</taxon>
        <taxon>fabids</taxon>
        <taxon>Malpighiales</taxon>
        <taxon>Passifloraceae</taxon>
        <taxon>Turnera</taxon>
    </lineage>
</organism>
<feature type="non-terminal residue" evidence="1">
    <location>
        <position position="1"/>
    </location>
</feature>
<feature type="non-terminal residue" evidence="1">
    <location>
        <position position="87"/>
    </location>
</feature>
<protein>
    <submittedName>
        <fullName evidence="1">Uncharacterized protein</fullName>
    </submittedName>
</protein>
<comment type="caution">
    <text evidence="1">The sequence shown here is derived from an EMBL/GenBank/DDBJ whole genome shotgun (WGS) entry which is preliminary data.</text>
</comment>
<dbReference type="AlphaFoldDB" id="A0A9Q0FEP3"/>
<dbReference type="Proteomes" id="UP001141552">
    <property type="component" value="Unassembled WGS sequence"/>
</dbReference>
<reference evidence="1" key="1">
    <citation type="submission" date="2022-02" db="EMBL/GenBank/DDBJ databases">
        <authorList>
            <person name="Henning P.M."/>
            <person name="McCubbin A.G."/>
            <person name="Shore J.S."/>
        </authorList>
    </citation>
    <scope>NUCLEOTIDE SEQUENCE</scope>
    <source>
        <strain evidence="1">F60SS</strain>
        <tissue evidence="1">Leaves</tissue>
    </source>
</reference>
<dbReference type="EMBL" id="JAKUCV010006031">
    <property type="protein sequence ID" value="KAJ4828967.1"/>
    <property type="molecule type" value="Genomic_DNA"/>
</dbReference>
<evidence type="ECO:0000313" key="2">
    <source>
        <dbReference type="Proteomes" id="UP001141552"/>
    </source>
</evidence>
<evidence type="ECO:0000313" key="1">
    <source>
        <dbReference type="EMBL" id="KAJ4828967.1"/>
    </source>
</evidence>
<proteinExistence type="predicted"/>
<sequence>FSFSLFFSLSLFFFLFLHLSFPSTGCLLLFITEKLLLSGRVRSGPENNRYLLSYFSGVIFREIPKPEKYQLISEKFTKKSRARENSR</sequence>
<gene>
    <name evidence="1" type="ORF">Tsubulata_036924</name>
</gene>
<keyword evidence="2" id="KW-1185">Reference proteome</keyword>
<reference evidence="1" key="2">
    <citation type="journal article" date="2023" name="Plants (Basel)">
        <title>Annotation of the Turnera subulata (Passifloraceae) Draft Genome Reveals the S-Locus Evolved after the Divergence of Turneroideae from Passifloroideae in a Stepwise Manner.</title>
        <authorList>
            <person name="Henning P.M."/>
            <person name="Roalson E.H."/>
            <person name="Mir W."/>
            <person name="McCubbin A.G."/>
            <person name="Shore J.S."/>
        </authorList>
    </citation>
    <scope>NUCLEOTIDE SEQUENCE</scope>
    <source>
        <strain evidence="1">F60SS</strain>
    </source>
</reference>